<evidence type="ECO:0000256" key="4">
    <source>
        <dbReference type="ARBA" id="ARBA00023157"/>
    </source>
</evidence>
<dbReference type="Pfam" id="PF13462">
    <property type="entry name" value="Thioredoxin_4"/>
    <property type="match status" value="1"/>
</dbReference>
<comment type="caution">
    <text evidence="8">The sequence shown here is derived from an EMBL/GenBank/DDBJ whole genome shotgun (WGS) entry which is preliminary data.</text>
</comment>
<evidence type="ECO:0000256" key="6">
    <source>
        <dbReference type="SAM" id="Coils"/>
    </source>
</evidence>
<dbReference type="InterPro" id="IPR036249">
    <property type="entry name" value="Thioredoxin-like_sf"/>
</dbReference>
<protein>
    <recommendedName>
        <fullName evidence="7">Thioredoxin-like fold domain-containing protein</fullName>
    </recommendedName>
</protein>
<keyword evidence="2" id="KW-0732">Signal</keyword>
<evidence type="ECO:0000259" key="7">
    <source>
        <dbReference type="Pfam" id="PF13462"/>
    </source>
</evidence>
<accession>A0ABN1I693</accession>
<keyword evidence="6" id="KW-0175">Coiled coil</keyword>
<keyword evidence="9" id="KW-1185">Reference proteome</keyword>
<dbReference type="Proteomes" id="UP001499915">
    <property type="component" value="Unassembled WGS sequence"/>
</dbReference>
<dbReference type="InterPro" id="IPR012336">
    <property type="entry name" value="Thioredoxin-like_fold"/>
</dbReference>
<dbReference type="PANTHER" id="PTHR13887:SF14">
    <property type="entry name" value="DISULFIDE BOND FORMATION PROTEIN D"/>
    <property type="match status" value="1"/>
</dbReference>
<proteinExistence type="inferred from homology"/>
<reference evidence="8 9" key="1">
    <citation type="journal article" date="2019" name="Int. J. Syst. Evol. Microbiol.">
        <title>The Global Catalogue of Microorganisms (GCM) 10K type strain sequencing project: providing services to taxonomists for standard genome sequencing and annotation.</title>
        <authorList>
            <consortium name="The Broad Institute Genomics Platform"/>
            <consortium name="The Broad Institute Genome Sequencing Center for Infectious Disease"/>
            <person name="Wu L."/>
            <person name="Ma J."/>
        </authorList>
    </citation>
    <scope>NUCLEOTIDE SEQUENCE [LARGE SCALE GENOMIC DNA]</scope>
    <source>
        <strain evidence="8 9">JCM 15134</strain>
    </source>
</reference>
<dbReference type="SUPFAM" id="SSF52833">
    <property type="entry name" value="Thioredoxin-like"/>
    <property type="match status" value="1"/>
</dbReference>
<feature type="coiled-coil region" evidence="6">
    <location>
        <begin position="48"/>
        <end position="77"/>
    </location>
</feature>
<keyword evidence="5" id="KW-0676">Redox-active center</keyword>
<gene>
    <name evidence="8" type="ORF">GCM10009104_18080</name>
</gene>
<keyword evidence="4" id="KW-1015">Disulfide bond</keyword>
<evidence type="ECO:0000256" key="5">
    <source>
        <dbReference type="ARBA" id="ARBA00023284"/>
    </source>
</evidence>
<keyword evidence="3" id="KW-0560">Oxidoreductase</keyword>
<evidence type="ECO:0000256" key="3">
    <source>
        <dbReference type="ARBA" id="ARBA00023002"/>
    </source>
</evidence>
<evidence type="ECO:0000256" key="2">
    <source>
        <dbReference type="ARBA" id="ARBA00022729"/>
    </source>
</evidence>
<feature type="domain" description="Thioredoxin-like fold" evidence="7">
    <location>
        <begin position="83"/>
        <end position="233"/>
    </location>
</feature>
<evidence type="ECO:0000256" key="1">
    <source>
        <dbReference type="ARBA" id="ARBA00005791"/>
    </source>
</evidence>
<evidence type="ECO:0000313" key="8">
    <source>
        <dbReference type="EMBL" id="GAA0691545.1"/>
    </source>
</evidence>
<dbReference type="PANTHER" id="PTHR13887">
    <property type="entry name" value="GLUTATHIONE S-TRANSFERASE KAPPA"/>
    <property type="match status" value="1"/>
</dbReference>
<dbReference type="EMBL" id="BAAAET010000002">
    <property type="protein sequence ID" value="GAA0691545.1"/>
    <property type="molecule type" value="Genomic_DNA"/>
</dbReference>
<dbReference type="Gene3D" id="3.40.30.10">
    <property type="entry name" value="Glutaredoxin"/>
    <property type="match status" value="1"/>
</dbReference>
<evidence type="ECO:0000313" key="9">
    <source>
        <dbReference type="Proteomes" id="UP001499915"/>
    </source>
</evidence>
<comment type="similarity">
    <text evidence="1">Belongs to the thioredoxin family. DsbA subfamily.</text>
</comment>
<sequence>MFMPPAQADEVSEPDPALVEQVKAAVMQELKDSDFLQKEVDAGIEAYVAREREARARAQQQARLEQERLAAENLQNVRRYTEGRDHLYGDPKAAITLIEYSDFECPYCKRFHATPKKLVEQFDGQLNWVYRHFPLSFHNPGAQKQAEASECISELGGDEAFWRFTDTIYQRTRSGGRGFPLNQLVPLAEELGLDGASFQQCLDSGKYAERVQEELMEGKKLGITGTPGSVLVNNVTGQAVLKVGALPVRVFEGEIKKMLSESTDTVSESTQ</sequence>
<name>A0ABN1I693_9GAMM</name>
<organism evidence="8 9">
    <name type="scientific">Marinobacterium maritimum</name>
    <dbReference type="NCBI Taxonomy" id="500162"/>
    <lineage>
        <taxon>Bacteria</taxon>
        <taxon>Pseudomonadati</taxon>
        <taxon>Pseudomonadota</taxon>
        <taxon>Gammaproteobacteria</taxon>
        <taxon>Oceanospirillales</taxon>
        <taxon>Oceanospirillaceae</taxon>
        <taxon>Marinobacterium</taxon>
    </lineage>
</organism>